<keyword evidence="1" id="KW-0067">ATP-binding</keyword>
<accession>A0A7C2P9K1</accession>
<dbReference type="Gene3D" id="3.40.50.300">
    <property type="entry name" value="P-loop containing nucleotide triphosphate hydrolases"/>
    <property type="match status" value="1"/>
</dbReference>
<dbReference type="PANTHER" id="PTHR30121">
    <property type="entry name" value="UNCHARACTERIZED PROTEIN YJGR-RELATED"/>
    <property type="match status" value="1"/>
</dbReference>
<dbReference type="PANTHER" id="PTHR30121:SF6">
    <property type="entry name" value="SLR6007 PROTEIN"/>
    <property type="match status" value="1"/>
</dbReference>
<dbReference type="SUPFAM" id="SSF52540">
    <property type="entry name" value="P-loop containing nucleoside triphosphate hydrolases"/>
    <property type="match status" value="1"/>
</dbReference>
<dbReference type="InterPro" id="IPR051162">
    <property type="entry name" value="T4SS_component"/>
</dbReference>
<name>A0A7C2P9K1_UNCW3</name>
<organism evidence="1">
    <name type="scientific">candidate division WOR-3 bacterium</name>
    <dbReference type="NCBI Taxonomy" id="2052148"/>
    <lineage>
        <taxon>Bacteria</taxon>
        <taxon>Bacteria division WOR-3</taxon>
    </lineage>
</organism>
<sequence length="720" mass="81962">MKMYLDPSKQLGVNEVGSLLNEFERWLKNVKKISNYDHAREDRGKRKEKLQQLIKESPKPVTLQRIADTIQSQLIMLSEEDQENLDILRDLVDFLQSISHVELTLHRETQNQTKATIEVSKSVENLTAQGPLSARIIGRVASTIKTPTTPTEFTFWVEDDEKIHLEIGSLVTARSKDVKVTGLVSEIQAYSDIESVLDSFYAHSFGQAEHEMRTKLPVIVNARVEVVRRSDGKTEPIRGNWPVYFATAQEIREAYGVDISPEHEVLAGFTYDDKRNPVPISLDARYIVGYEAAHINISGASGIATKTSYALFLLLNLLAYNNKQNERGDTVAAIAFNVKEADLMFIDSIRDLNEDTLAKIGTYQKYKEDIKLWEQANKNFGVKPVDWAKGGKFKFFAPMHFSPNGGVLSQRRDKIIRAFNYSLTTLVNVSQTSLYALFDPDDLDEKALSFISSMCEESRNNEFTFEQLIDRVKNALIGRDRNTEARGSGRAAERGDWFSFGGVMHHRATAQKILNRMKYSLDNQLRGLILKDAHNDNPIPVDKLRPGELWVIDITQLSDKGQRLVFQTVVRNVFRKLEERKALELTGQLDESLREFPKHVVIFVDELNKFVPSGREYSALKGDIVEMAARGRSVGMTLIGAQQLASKVDEEVLANTSTFVVGRSHAVEIHKPLYAWLAEGLKEKAMVLDKGWMLLWHCLHKRPVLIRFPRPLHKIYEEWR</sequence>
<dbReference type="InterPro" id="IPR027417">
    <property type="entry name" value="P-loop_NTPase"/>
</dbReference>
<gene>
    <name evidence="1" type="ORF">ENQ77_04100</name>
</gene>
<reference evidence="1" key="1">
    <citation type="journal article" date="2020" name="mSystems">
        <title>Genome- and Community-Level Interaction Insights into Carbon Utilization and Element Cycling Functions of Hydrothermarchaeota in Hydrothermal Sediment.</title>
        <authorList>
            <person name="Zhou Z."/>
            <person name="Liu Y."/>
            <person name="Xu W."/>
            <person name="Pan J."/>
            <person name="Luo Z.H."/>
            <person name="Li M."/>
        </authorList>
    </citation>
    <scope>NUCLEOTIDE SEQUENCE [LARGE SCALE GENOMIC DNA]</scope>
    <source>
        <strain evidence="1">SpSt-34</strain>
    </source>
</reference>
<dbReference type="AlphaFoldDB" id="A0A7C2P9K1"/>
<dbReference type="GO" id="GO:0005524">
    <property type="term" value="F:ATP binding"/>
    <property type="evidence" value="ECO:0007669"/>
    <property type="project" value="UniProtKB-KW"/>
</dbReference>
<dbReference type="EMBL" id="DSOL01000124">
    <property type="protein sequence ID" value="HEN27837.1"/>
    <property type="molecule type" value="Genomic_DNA"/>
</dbReference>
<protein>
    <submittedName>
        <fullName evidence="1">ATP-binding protein</fullName>
    </submittedName>
</protein>
<evidence type="ECO:0000313" key="1">
    <source>
        <dbReference type="EMBL" id="HEN27837.1"/>
    </source>
</evidence>
<keyword evidence="1" id="KW-0547">Nucleotide-binding</keyword>
<comment type="caution">
    <text evidence="1">The sequence shown here is derived from an EMBL/GenBank/DDBJ whole genome shotgun (WGS) entry which is preliminary data.</text>
</comment>
<proteinExistence type="predicted"/>